<protein>
    <submittedName>
        <fullName evidence="1">Major fimbrium tip subunit FimE</fullName>
    </submittedName>
</protein>
<gene>
    <name evidence="1" type="primary">fimE</name>
    <name evidence="1" type="ORF">SDC9_147798</name>
</gene>
<proteinExistence type="predicted"/>
<evidence type="ECO:0000313" key="1">
    <source>
        <dbReference type="EMBL" id="MPN00602.1"/>
    </source>
</evidence>
<organism evidence="1">
    <name type="scientific">bioreactor metagenome</name>
    <dbReference type="NCBI Taxonomy" id="1076179"/>
    <lineage>
        <taxon>unclassified sequences</taxon>
        <taxon>metagenomes</taxon>
        <taxon>ecological metagenomes</taxon>
    </lineage>
</organism>
<name>A0A645EH49_9ZZZZ</name>
<reference evidence="1" key="1">
    <citation type="submission" date="2019-08" db="EMBL/GenBank/DDBJ databases">
        <authorList>
            <person name="Kucharzyk K."/>
            <person name="Murdoch R.W."/>
            <person name="Higgins S."/>
            <person name="Loffler F."/>
        </authorList>
    </citation>
    <scope>NUCLEOTIDE SEQUENCE</scope>
</reference>
<sequence>MKGASDITSAANGAAANNVALDASLDKFPMISDGKEKMEIEKTVVLFTEPGKPLSVQANYCPDITVDPDQIDNSGMTLYVEGETSIFGTQPTVSVSGLITATITGTLPTTLTEASIVVSKGNMSRKMRVVVSQPFLFNPKINNANPGTVGTGQDAVANLTFTIPADFPTGLFPFDVKIKTQGLYAAQSGLQLNVIGGEIYYIYTATSSGQKSLAFKTNNANNHETVTLSANGFVNGTVNY</sequence>
<accession>A0A645EH49</accession>
<dbReference type="AlphaFoldDB" id="A0A645EH49"/>
<comment type="caution">
    <text evidence="1">The sequence shown here is derived from an EMBL/GenBank/DDBJ whole genome shotgun (WGS) entry which is preliminary data.</text>
</comment>
<dbReference type="EMBL" id="VSSQ01046634">
    <property type="protein sequence ID" value="MPN00602.1"/>
    <property type="molecule type" value="Genomic_DNA"/>
</dbReference>